<dbReference type="InterPro" id="IPR010730">
    <property type="entry name" value="HET"/>
</dbReference>
<dbReference type="HOGENOM" id="CLU_004184_7_4_1"/>
<evidence type="ECO:0000259" key="2">
    <source>
        <dbReference type="Pfam" id="PF06985"/>
    </source>
</evidence>
<proteinExistence type="predicted"/>
<dbReference type="PANTHER" id="PTHR24148:SF73">
    <property type="entry name" value="HET DOMAIN PROTEIN (AFU_ORTHOLOGUE AFUA_8G01020)"/>
    <property type="match status" value="1"/>
</dbReference>
<evidence type="ECO:0000256" key="1">
    <source>
        <dbReference type="SAM" id="MobiDB-lite"/>
    </source>
</evidence>
<dbReference type="RefSeq" id="XP_958290.2">
    <property type="nucleotide sequence ID" value="XM_953197.2"/>
</dbReference>
<dbReference type="STRING" id="367110.Q7S125"/>
<feature type="region of interest" description="Disordered" evidence="1">
    <location>
        <begin position="688"/>
        <end position="709"/>
    </location>
</feature>
<accession>Q7S125</accession>
<protein>
    <submittedName>
        <fullName evidence="3">Heterokaryon incompatibility protein 6</fullName>
    </submittedName>
</protein>
<dbReference type="InParanoid" id="Q7S125"/>
<gene>
    <name evidence="3" type="ORF">NCU04589</name>
</gene>
<feature type="domain" description="Heterokaryon incompatibility" evidence="2">
    <location>
        <begin position="53"/>
        <end position="244"/>
    </location>
</feature>
<evidence type="ECO:0000313" key="3">
    <source>
        <dbReference type="EMBL" id="EAA29054.2"/>
    </source>
</evidence>
<dbReference type="GeneID" id="3874437"/>
<feature type="compositionally biased region" description="Low complexity" evidence="1">
    <location>
        <begin position="598"/>
        <end position="611"/>
    </location>
</feature>
<dbReference type="PANTHER" id="PTHR24148">
    <property type="entry name" value="ANKYRIN REPEAT DOMAIN-CONTAINING PROTEIN 39 HOMOLOG-RELATED"/>
    <property type="match status" value="1"/>
</dbReference>
<dbReference type="AlphaFoldDB" id="Q7S125"/>
<dbReference type="InterPro" id="IPR052895">
    <property type="entry name" value="HetReg/Transcr_Mod"/>
</dbReference>
<dbReference type="Pfam" id="PF06985">
    <property type="entry name" value="HET"/>
    <property type="match status" value="1"/>
</dbReference>
<feature type="region of interest" description="Disordered" evidence="1">
    <location>
        <begin position="589"/>
        <end position="619"/>
    </location>
</feature>
<dbReference type="Proteomes" id="UP000001805">
    <property type="component" value="Chromosome 2, Linkage Group V"/>
</dbReference>
<dbReference type="KEGG" id="ncr:NCU04589"/>
<organism evidence="3 4">
    <name type="scientific">Neurospora crassa (strain ATCC 24698 / 74-OR23-1A / CBS 708.71 / DSM 1257 / FGSC 987)</name>
    <dbReference type="NCBI Taxonomy" id="367110"/>
    <lineage>
        <taxon>Eukaryota</taxon>
        <taxon>Fungi</taxon>
        <taxon>Dikarya</taxon>
        <taxon>Ascomycota</taxon>
        <taxon>Pezizomycotina</taxon>
        <taxon>Sordariomycetes</taxon>
        <taxon>Sordariomycetidae</taxon>
        <taxon>Sordariales</taxon>
        <taxon>Sordariaceae</taxon>
        <taxon>Neurospora</taxon>
    </lineage>
</organism>
<keyword evidence="4" id="KW-1185">Reference proteome</keyword>
<dbReference type="OrthoDB" id="4576069at2759"/>
<evidence type="ECO:0000313" key="4">
    <source>
        <dbReference type="Proteomes" id="UP000001805"/>
    </source>
</evidence>
<dbReference type="EMBL" id="CM002240">
    <property type="protein sequence ID" value="EAA29054.2"/>
    <property type="molecule type" value="Genomic_DNA"/>
</dbReference>
<dbReference type="Pfam" id="PF26639">
    <property type="entry name" value="Het-6_barrel"/>
    <property type="match status" value="1"/>
</dbReference>
<dbReference type="VEuPathDB" id="FungiDB:NCU04589"/>
<reference evidence="3 4" key="1">
    <citation type="journal article" date="2003" name="Nature">
        <title>The genome sequence of the filamentous fungus Neurospora crassa.</title>
        <authorList>
            <person name="Galagan J.E."/>
            <person name="Calvo S.E."/>
            <person name="Borkovich K.A."/>
            <person name="Selker E.U."/>
            <person name="Read N.D."/>
            <person name="Jaffe D."/>
            <person name="FitzHugh W."/>
            <person name="Ma L.J."/>
            <person name="Smirnov S."/>
            <person name="Purcell S."/>
            <person name="Rehman B."/>
            <person name="Elkins T."/>
            <person name="Engels R."/>
            <person name="Wang S."/>
            <person name="Nielsen C.B."/>
            <person name="Butler J."/>
            <person name="Endrizzi M."/>
            <person name="Qui D."/>
            <person name="Ianakiev P."/>
            <person name="Bell-Pedersen D."/>
            <person name="Nelson M.A."/>
            <person name="Werner-Washburne M."/>
            <person name="Selitrennikoff C.P."/>
            <person name="Kinsey J.A."/>
            <person name="Braun E.L."/>
            <person name="Zelter A."/>
            <person name="Schulte U."/>
            <person name="Kothe G.O."/>
            <person name="Jedd G."/>
            <person name="Mewes W."/>
            <person name="Staben C."/>
            <person name="Marcotte E."/>
            <person name="Greenberg D."/>
            <person name="Roy A."/>
            <person name="Foley K."/>
            <person name="Naylor J."/>
            <person name="Stange-Thomann N."/>
            <person name="Barrett R."/>
            <person name="Gnerre S."/>
            <person name="Kamal M."/>
            <person name="Kamvysselis M."/>
            <person name="Mauceli E."/>
            <person name="Bielke C."/>
            <person name="Rudd S."/>
            <person name="Frishman D."/>
            <person name="Krystofova S."/>
            <person name="Rasmussen C."/>
            <person name="Metzenberg R.L."/>
            <person name="Perkins D.D."/>
            <person name="Kroken S."/>
            <person name="Cogoni C."/>
            <person name="Macino G."/>
            <person name="Catcheside D."/>
            <person name="Li W."/>
            <person name="Pratt R.J."/>
            <person name="Osmani S.A."/>
            <person name="DeSouza C.P."/>
            <person name="Glass L."/>
            <person name="Orbach M.J."/>
            <person name="Berglund J.A."/>
            <person name="Voelker R."/>
            <person name="Yarden O."/>
            <person name="Plamann M."/>
            <person name="Seiler S."/>
            <person name="Dunlap J."/>
            <person name="Radford A."/>
            <person name="Aramayo R."/>
            <person name="Natvig D.O."/>
            <person name="Alex L.A."/>
            <person name="Mannhaupt G."/>
            <person name="Ebbole D.J."/>
            <person name="Freitag M."/>
            <person name="Paulsen I."/>
            <person name="Sachs M.S."/>
            <person name="Lander E.S."/>
            <person name="Nusbaum C."/>
            <person name="Birren B."/>
        </authorList>
    </citation>
    <scope>NUCLEOTIDE SEQUENCE [LARGE SCALE GENOMIC DNA]</scope>
    <source>
        <strain evidence="4">ATCC 24698 / 74-OR23-1A / CBS 708.71 / DSM 1257 / FGSC 987</strain>
    </source>
</reference>
<name>Q7S125_NEUCR</name>
<sequence length="741" mass="84414">MATIEEGQFSYNSVPLPDASTHVRLLEICPASDNEDGLYCKLYAAPIADLPSYSAVSYAWGDNTKTHSIWIVNYDRAPTSTEEGLDKENGHTCLLPITSSLDTCLRQFRTYKELRLTPLWIDQVCINQDDDEEKSCQIQLMKQIYSSAKEVYVWLGLDADGSDEVFQAFRQVGECMWDSDLFGKYRATKWFPAPRAIFYNRIDTPEVQELLQKVVPIVVPLLREKKFLAWYKRNWFSRIWTIQEFCLNQYTFFVCGDRAVLDEVVLLVWEVFLILPDFHHDTRFRNAFKDHPEILSLVDSVPATLLPPPMQHLFETKGSLKRGKCTSLRELLVQVSTRLDLGDHRVDILSSKYRDRVYGLLGLAADAEELDIRPDYSKSTTTAEVLTQTARSIIKTEGTVSILRFSQFPKHNVEDPDEVGYCLPEQLPSWVPDWANGTQYSYQFLDNVFSACGRFSSTADLIPTSSPSILGLWGLVVDKIEAVGLPWRADWGLKAYHRYILQYFAIVKDMKRRSAEKNSFSSDDDDDILYPSPSRRNQALWRLALGDCYVNGPQKRGRATADDVVPVFMKLIDHCNFCCSVDEKLQQQQQQSKTGSGNNNNNNNNNDNNNNVVPSPPELDQETLDFMVDRWDELQSKGSYLNNMMHMDGKRPYLTAQKGYLGMAPKHAQPGDVVVLLCGDTIPYVLRPTGHEEDGGDDDDHNSTSSSSNTYTFVGEAYCDGIMDGELEGRLERERHEFFLV</sequence>